<organism evidence="2 3">
    <name type="scientific">Erysipelothrix inopinata</name>
    <dbReference type="NCBI Taxonomy" id="225084"/>
    <lineage>
        <taxon>Bacteria</taxon>
        <taxon>Bacillati</taxon>
        <taxon>Bacillota</taxon>
        <taxon>Erysipelotrichia</taxon>
        <taxon>Erysipelotrichales</taxon>
        <taxon>Erysipelotrichaceae</taxon>
        <taxon>Erysipelothrix</taxon>
    </lineage>
</organism>
<proteinExistence type="predicted"/>
<evidence type="ECO:0000256" key="1">
    <source>
        <dbReference type="SAM" id="Phobius"/>
    </source>
</evidence>
<feature type="transmembrane region" description="Helical" evidence="1">
    <location>
        <begin position="36"/>
        <end position="56"/>
    </location>
</feature>
<dbReference type="KEGG" id="eio:H9L01_10290"/>
<dbReference type="EMBL" id="CP060715">
    <property type="protein sequence ID" value="QNN60736.1"/>
    <property type="molecule type" value="Genomic_DNA"/>
</dbReference>
<keyword evidence="3" id="KW-1185">Reference proteome</keyword>
<reference evidence="2 3" key="1">
    <citation type="submission" date="2020-08" db="EMBL/GenBank/DDBJ databases">
        <title>Genome sequence of Erysipelothrix inopinata DSM 15511T.</title>
        <authorList>
            <person name="Hyun D.-W."/>
            <person name="Bae J.-W."/>
        </authorList>
    </citation>
    <scope>NUCLEOTIDE SEQUENCE [LARGE SCALE GENOMIC DNA]</scope>
    <source>
        <strain evidence="2 3">DSM 15511</strain>
    </source>
</reference>
<dbReference type="RefSeq" id="WP_187533859.1">
    <property type="nucleotide sequence ID" value="NZ_CBCSHU010000023.1"/>
</dbReference>
<feature type="transmembrane region" description="Helical" evidence="1">
    <location>
        <begin position="9"/>
        <end position="30"/>
    </location>
</feature>
<keyword evidence="1" id="KW-0472">Membrane</keyword>
<dbReference type="Proteomes" id="UP000515928">
    <property type="component" value="Chromosome"/>
</dbReference>
<protein>
    <submittedName>
        <fullName evidence="2">Uncharacterized protein</fullName>
    </submittedName>
</protein>
<name>A0A7G9RYR1_9FIRM</name>
<evidence type="ECO:0000313" key="3">
    <source>
        <dbReference type="Proteomes" id="UP000515928"/>
    </source>
</evidence>
<sequence>MKKSGFKSILTAMLTMIIAMVGINLLQQLGLKPVHIYIILGLVIAYLMIPVIMFMVDTKFRKEYSVIFDKYEEDANENGLEHESLALAMIQSIENIEAKPKSILSKNTYNTALAQLYLVSHDYDQARSYCDKISKVLPGTGFGLNRQIMNLKSKIYSEIDKAEALKDNVLNPVVVEDIEVVDGDQNID</sequence>
<keyword evidence="1" id="KW-1133">Transmembrane helix</keyword>
<dbReference type="AlphaFoldDB" id="A0A7G9RYR1"/>
<accession>A0A7G9RYR1</accession>
<evidence type="ECO:0000313" key="2">
    <source>
        <dbReference type="EMBL" id="QNN60736.1"/>
    </source>
</evidence>
<gene>
    <name evidence="2" type="ORF">H9L01_10290</name>
</gene>
<keyword evidence="1" id="KW-0812">Transmembrane</keyword>